<dbReference type="PANTHER" id="PTHR34407">
    <property type="entry name" value="EXPRESSED PROTEIN"/>
    <property type="match status" value="1"/>
</dbReference>
<organism evidence="1 2">
    <name type="scientific">Prymnesium parvum</name>
    <name type="common">Toxic golden alga</name>
    <dbReference type="NCBI Taxonomy" id="97485"/>
    <lineage>
        <taxon>Eukaryota</taxon>
        <taxon>Haptista</taxon>
        <taxon>Haptophyta</taxon>
        <taxon>Prymnesiophyceae</taxon>
        <taxon>Prymnesiales</taxon>
        <taxon>Prymnesiaceae</taxon>
        <taxon>Prymnesium</taxon>
    </lineage>
</organism>
<name>A0AB34IWI7_PRYPA</name>
<evidence type="ECO:0008006" key="3">
    <source>
        <dbReference type="Google" id="ProtNLM"/>
    </source>
</evidence>
<keyword evidence="2" id="KW-1185">Reference proteome</keyword>
<evidence type="ECO:0000313" key="2">
    <source>
        <dbReference type="Proteomes" id="UP001515480"/>
    </source>
</evidence>
<gene>
    <name evidence="1" type="ORF">AB1Y20_004446</name>
</gene>
<accession>A0AB34IWI7</accession>
<dbReference type="PANTHER" id="PTHR34407:SF1">
    <property type="entry name" value="SGNH HYDROLASE-TYPE ESTERASE DOMAIN-CONTAINING PROTEIN"/>
    <property type="match status" value="1"/>
</dbReference>
<protein>
    <recommendedName>
        <fullName evidence="3">Mannosyltransferase</fullName>
    </recommendedName>
</protein>
<comment type="caution">
    <text evidence="1">The sequence shown here is derived from an EMBL/GenBank/DDBJ whole genome shotgun (WGS) entry which is preliminary data.</text>
</comment>
<sequence>MVSQTAGLIPLEYLSAPLAALPAPPSHFIPLLAALRSGGPITIAAFGSSVLALAGGCTAPIPSLHTPWCLARCPLCCALQCGLWGDTGWARSLLAVLNASYPHPRHVLYNFGEPGGDVMLPFAACPATHLSELPSPPHLVLLDTATASAYSLHRIATHLAALSPPPAVLVLELTRFLPPRAEGGAPLLAALAAAAPAVHPHINTSSPAASIAAAFLGPTPTAHLFANFSRRPALVAFAADERRRLRAVRAVARRHALPLVSTFGAYAAPMAEGRLAVAAYSPLDGLHPHWDAAHSPAAAASQAFLTELLAFHLLRGLAAAAAAPPPPPPPPPSPAEPRRLLCFELDEAGYASARAGGGALALLNHSRGWGFTPREALSRTVHKPGLAAAAAGASLWLRLEVPPRAALVLRVQFLRSWRGMGACDVRCARGCACEARRLEGAWARLASYVSTEALPLRTEGGGACVLEFRVAPSGGGARGGSRFKLVRLIVERQVAEDEWLTEEALAS</sequence>
<evidence type="ECO:0000313" key="1">
    <source>
        <dbReference type="EMBL" id="KAL1508336.1"/>
    </source>
</evidence>
<dbReference type="Proteomes" id="UP001515480">
    <property type="component" value="Unassembled WGS sequence"/>
</dbReference>
<proteinExistence type="predicted"/>
<reference evidence="1 2" key="1">
    <citation type="journal article" date="2024" name="Science">
        <title>Giant polyketide synthase enzymes in the biosynthesis of giant marine polyether toxins.</title>
        <authorList>
            <person name="Fallon T.R."/>
            <person name="Shende V.V."/>
            <person name="Wierzbicki I.H."/>
            <person name="Pendleton A.L."/>
            <person name="Watervoot N.F."/>
            <person name="Auber R.P."/>
            <person name="Gonzalez D.J."/>
            <person name="Wisecaver J.H."/>
            <person name="Moore B.S."/>
        </authorList>
    </citation>
    <scope>NUCLEOTIDE SEQUENCE [LARGE SCALE GENOMIC DNA]</scope>
    <source>
        <strain evidence="1 2">12B1</strain>
    </source>
</reference>
<dbReference type="EMBL" id="JBGBPQ010000016">
    <property type="protein sequence ID" value="KAL1508336.1"/>
    <property type="molecule type" value="Genomic_DNA"/>
</dbReference>
<dbReference type="AlphaFoldDB" id="A0AB34IWI7"/>